<accession>A0A4R0P774</accession>
<dbReference type="AlphaFoldDB" id="A0A4R0P774"/>
<dbReference type="Proteomes" id="UP000291301">
    <property type="component" value="Unassembled WGS sequence"/>
</dbReference>
<gene>
    <name evidence="3" type="ORF">E0D97_15720</name>
</gene>
<feature type="domain" description="Mce/MlaD" evidence="2">
    <location>
        <begin position="46"/>
        <end position="116"/>
    </location>
</feature>
<evidence type="ECO:0000313" key="4">
    <source>
        <dbReference type="Proteomes" id="UP000291301"/>
    </source>
</evidence>
<name>A0A4R0P774_9HYPH</name>
<evidence type="ECO:0000313" key="3">
    <source>
        <dbReference type="EMBL" id="TCD11789.1"/>
    </source>
</evidence>
<feature type="transmembrane region" description="Helical" evidence="1">
    <location>
        <begin position="7"/>
        <end position="29"/>
    </location>
</feature>
<dbReference type="InterPro" id="IPR003399">
    <property type="entry name" value="Mce/MlaD"/>
</dbReference>
<dbReference type="PANTHER" id="PTHR36698:SF2">
    <property type="entry name" value="MCE_MLAD DOMAIN-CONTAINING PROTEIN"/>
    <property type="match status" value="1"/>
</dbReference>
<dbReference type="PANTHER" id="PTHR36698">
    <property type="entry name" value="BLL5892 PROTEIN"/>
    <property type="match status" value="1"/>
</dbReference>
<dbReference type="OrthoDB" id="9808689at2"/>
<dbReference type="RefSeq" id="WP_131570706.1">
    <property type="nucleotide sequence ID" value="NZ_JAINFK010000007.1"/>
</dbReference>
<dbReference type="EMBL" id="SJST01000008">
    <property type="protein sequence ID" value="TCD11789.1"/>
    <property type="molecule type" value="Genomic_DNA"/>
</dbReference>
<protein>
    <submittedName>
        <fullName evidence="3">MCE family protein</fullName>
    </submittedName>
</protein>
<keyword evidence="1" id="KW-0812">Transmembrane</keyword>
<comment type="caution">
    <text evidence="3">The sequence shown here is derived from an EMBL/GenBank/DDBJ whole genome shotgun (WGS) entry which is preliminary data.</text>
</comment>
<dbReference type="SUPFAM" id="SSF58104">
    <property type="entry name" value="Methyl-accepting chemotaxis protein (MCP) signaling domain"/>
    <property type="match status" value="1"/>
</dbReference>
<reference evidence="3 4" key="1">
    <citation type="journal article" date="2015" name="Antonie Van Leeuwenhoek">
        <title>Oricola cellulosilytica gen. nov., sp. nov., a cellulose-degrading bacterium of the family Phyllobacteriaceae isolated from surface seashore water, and emended descriptions of Mesorhizobium loti and Phyllobacterium myrsinacearum.</title>
        <authorList>
            <person name="Hameed A."/>
            <person name="Shahina M."/>
            <person name="Lai W.A."/>
            <person name="Lin S.Y."/>
            <person name="Young L.S."/>
            <person name="Liu Y.C."/>
            <person name="Hsu Y.H."/>
            <person name="Young C.C."/>
        </authorList>
    </citation>
    <scope>NUCLEOTIDE SEQUENCE [LARGE SCALE GENOMIC DNA]</scope>
    <source>
        <strain evidence="3 4">KCTC 52183</strain>
    </source>
</reference>
<evidence type="ECO:0000256" key="1">
    <source>
        <dbReference type="SAM" id="Phobius"/>
    </source>
</evidence>
<keyword evidence="1" id="KW-0472">Membrane</keyword>
<keyword evidence="1" id="KW-1133">Transmembrane helix</keyword>
<dbReference type="Pfam" id="PF02470">
    <property type="entry name" value="MlaD"/>
    <property type="match status" value="1"/>
</dbReference>
<organism evidence="3 4">
    <name type="scientific">Oricola cellulosilytica</name>
    <dbReference type="NCBI Taxonomy" id="1429082"/>
    <lineage>
        <taxon>Bacteria</taxon>
        <taxon>Pseudomonadati</taxon>
        <taxon>Pseudomonadota</taxon>
        <taxon>Alphaproteobacteria</taxon>
        <taxon>Hyphomicrobiales</taxon>
        <taxon>Ahrensiaceae</taxon>
        <taxon>Oricola</taxon>
    </lineage>
</organism>
<sequence>METKANYVTVGAFTLLVFAAAFAFVYWIARVDTGGETTRLNVVIEGSVTGLGVGSVVKFNGIDVGKVTKLRFDQENPRVVIAETVVRRNLPITASTKAVLGFTGLTGIAHIEFEGGDTQQPNIFQQALEEGAVPTITADPSAVNNLLATAQDIFDRTDRVLSELEGFVQDVREPLSVTLQNASKFSEALGNNSDQIDEFLRGVGGVGAALADVSGKLDGTLQGVENLLAAVDPAKIKSIVSNVEGFTESLKGVSGQFEEVTKSVSLVVTDLEGIGARVNGSFDRVDAILDSLPPDQLNATLNDVTATSASARKAVAEIAAVTEGLGDRNEDVQAVMKRIDRISLDAEKFMANARAASGEFDEISQNASKLLADLEGVGSRVGTSFDRVDSLLDAIPPEQVTAAVENISKAGESARAALDQVQQVTAGLGERNEDIQGIISNTQQLADRLNAASVRVDGILEKVDNLLGSDEGESLMVDARETLRSFRQVADTLNARINSIANGLERFSDQGLRDVQGLINDTRRSVSRIEESITDLERNPQRLIFGGEGNVKTFDGRQRR</sequence>
<keyword evidence="4" id="KW-1185">Reference proteome</keyword>
<proteinExistence type="predicted"/>
<evidence type="ECO:0000259" key="2">
    <source>
        <dbReference type="Pfam" id="PF02470"/>
    </source>
</evidence>